<comment type="caution">
    <text evidence="1">The sequence shown here is derived from an EMBL/GenBank/DDBJ whole genome shotgun (WGS) entry which is preliminary data.</text>
</comment>
<dbReference type="AlphaFoldDB" id="A0A9Q3HQ25"/>
<organism evidence="1 2">
    <name type="scientific">Austropuccinia psidii MF-1</name>
    <dbReference type="NCBI Taxonomy" id="1389203"/>
    <lineage>
        <taxon>Eukaryota</taxon>
        <taxon>Fungi</taxon>
        <taxon>Dikarya</taxon>
        <taxon>Basidiomycota</taxon>
        <taxon>Pucciniomycotina</taxon>
        <taxon>Pucciniomycetes</taxon>
        <taxon>Pucciniales</taxon>
        <taxon>Sphaerophragmiaceae</taxon>
        <taxon>Austropuccinia</taxon>
    </lineage>
</organism>
<dbReference type="GO" id="GO:0003676">
    <property type="term" value="F:nucleic acid binding"/>
    <property type="evidence" value="ECO:0007669"/>
    <property type="project" value="InterPro"/>
</dbReference>
<gene>
    <name evidence="1" type="ORF">O181_053083</name>
</gene>
<evidence type="ECO:0000313" key="2">
    <source>
        <dbReference type="Proteomes" id="UP000765509"/>
    </source>
</evidence>
<dbReference type="InterPro" id="IPR036397">
    <property type="entry name" value="RNaseH_sf"/>
</dbReference>
<dbReference type="InterPro" id="IPR052709">
    <property type="entry name" value="Transposase-MT_Hybrid"/>
</dbReference>
<dbReference type="OrthoDB" id="2416077at2759"/>
<proteinExistence type="predicted"/>
<evidence type="ECO:0008006" key="3">
    <source>
        <dbReference type="Google" id="ProtNLM"/>
    </source>
</evidence>
<dbReference type="Proteomes" id="UP000765509">
    <property type="component" value="Unassembled WGS sequence"/>
</dbReference>
<protein>
    <recommendedName>
        <fullName evidence="3">Histone-lysine N-methyltransferase SETMAR</fullName>
    </recommendedName>
</protein>
<dbReference type="PANTHER" id="PTHR46060:SF1">
    <property type="entry name" value="MARINER MOS1 TRANSPOSASE-LIKE PROTEIN"/>
    <property type="match status" value="1"/>
</dbReference>
<evidence type="ECO:0000313" key="1">
    <source>
        <dbReference type="EMBL" id="MBW0513368.1"/>
    </source>
</evidence>
<dbReference type="PANTHER" id="PTHR46060">
    <property type="entry name" value="MARINER MOS1 TRANSPOSASE-LIKE PROTEIN"/>
    <property type="match status" value="1"/>
</dbReference>
<accession>A0A9Q3HQ25</accession>
<dbReference type="Gene3D" id="3.30.420.10">
    <property type="entry name" value="Ribonuclease H-like superfamily/Ribonuclease H"/>
    <property type="match status" value="1"/>
</dbReference>
<dbReference type="EMBL" id="AVOT02023376">
    <property type="protein sequence ID" value="MBW0513368.1"/>
    <property type="molecule type" value="Genomic_DNA"/>
</dbReference>
<keyword evidence="2" id="KW-1185">Reference proteome</keyword>
<name>A0A9Q3HQ25_9BASI</name>
<sequence>MHISRKRSDLKAPWILHQNNAQPHTSSLTREFMSKNGVETIPHPPYSADLAPCDFWMFPTLKKELRGRRFVSKTEIQNAIQNFFNSIPEE</sequence>
<reference evidence="1" key="1">
    <citation type="submission" date="2021-03" db="EMBL/GenBank/DDBJ databases">
        <title>Draft genome sequence of rust myrtle Austropuccinia psidii MF-1, a brazilian biotype.</title>
        <authorList>
            <person name="Quecine M.C."/>
            <person name="Pachon D.M.R."/>
            <person name="Bonatelli M.L."/>
            <person name="Correr F.H."/>
            <person name="Franceschini L.M."/>
            <person name="Leite T.F."/>
            <person name="Margarido G.R.A."/>
            <person name="Almeida C.A."/>
            <person name="Ferrarezi J.A."/>
            <person name="Labate C.A."/>
        </authorList>
    </citation>
    <scope>NUCLEOTIDE SEQUENCE</scope>
    <source>
        <strain evidence="1">MF-1</strain>
    </source>
</reference>